<dbReference type="EMBL" id="NXLQ01000001">
    <property type="protein sequence ID" value="RDU67550.1"/>
    <property type="molecule type" value="Genomic_DNA"/>
</dbReference>
<proteinExistence type="predicted"/>
<organism evidence="1 2">
    <name type="scientific">Helicobacter didelphidarum</name>
    <dbReference type="NCBI Taxonomy" id="2040648"/>
    <lineage>
        <taxon>Bacteria</taxon>
        <taxon>Pseudomonadati</taxon>
        <taxon>Campylobacterota</taxon>
        <taxon>Epsilonproteobacteria</taxon>
        <taxon>Campylobacterales</taxon>
        <taxon>Helicobacteraceae</taxon>
        <taxon>Helicobacter</taxon>
    </lineage>
</organism>
<dbReference type="Proteomes" id="UP000256379">
    <property type="component" value="Unassembled WGS sequence"/>
</dbReference>
<sequence>MEKIWFILFLVFHNTAFLDTLKDSNYAKSTMKDFNNLGIHIQFNYINGMLDDDLYCFDEPFFCPLSVGFYKSFDEKELWYKEDTADIQWAIHDGFDNKIPYWIYVYWEKYDEEGIIDKENKSLCYTFGYGCFFPYNPHIKVGAEISSSISFDNTISTFDENDIGFIIAQSNDVYQIIIFKNYKEIIAQIQETIKTKKIKRYDSSLKYNFSNVVINGFIGKDSLKEPFLGHHRYYKIDPYYNNKLIFSTPPQNIKES</sequence>
<gene>
    <name evidence="1" type="ORF">CQA53_00600</name>
</gene>
<evidence type="ECO:0000313" key="2">
    <source>
        <dbReference type="Proteomes" id="UP000256379"/>
    </source>
</evidence>
<dbReference type="RefSeq" id="WP_115542077.1">
    <property type="nucleotide sequence ID" value="NZ_NXLQ01000001.1"/>
</dbReference>
<dbReference type="AlphaFoldDB" id="A0A3D8IRE6"/>
<name>A0A3D8IRE6_9HELI</name>
<accession>A0A3D8IRE6</accession>
<evidence type="ECO:0000313" key="1">
    <source>
        <dbReference type="EMBL" id="RDU67550.1"/>
    </source>
</evidence>
<comment type="caution">
    <text evidence="1">The sequence shown here is derived from an EMBL/GenBank/DDBJ whole genome shotgun (WGS) entry which is preliminary data.</text>
</comment>
<protein>
    <submittedName>
        <fullName evidence="1">Uncharacterized protein</fullName>
    </submittedName>
</protein>
<keyword evidence="2" id="KW-1185">Reference proteome</keyword>
<reference evidence="1 2" key="1">
    <citation type="submission" date="2018-04" db="EMBL/GenBank/DDBJ databases">
        <title>Novel Campyloabacter and Helicobacter Species and Strains.</title>
        <authorList>
            <person name="Mannion A.J."/>
            <person name="Shen Z."/>
            <person name="Fox J.G."/>
        </authorList>
    </citation>
    <scope>NUCLEOTIDE SEQUENCE [LARGE SCALE GENOMIC DNA]</scope>
    <source>
        <strain evidence="1 2">MIT 17-337</strain>
    </source>
</reference>